<evidence type="ECO:0000313" key="2">
    <source>
        <dbReference type="Proteomes" id="UP001204953"/>
    </source>
</evidence>
<name>A0AAE3KQZ9_9CYAN</name>
<accession>A0AAE3KQZ9</accession>
<dbReference type="AlphaFoldDB" id="A0AAE3KQZ9"/>
<organism evidence="1 2">
    <name type="scientific">Limnofasciculus baicalensis BBK-W-15</name>
    <dbReference type="NCBI Taxonomy" id="2699891"/>
    <lineage>
        <taxon>Bacteria</taxon>
        <taxon>Bacillati</taxon>
        <taxon>Cyanobacteriota</taxon>
        <taxon>Cyanophyceae</taxon>
        <taxon>Coleofasciculales</taxon>
        <taxon>Coleofasciculaceae</taxon>
        <taxon>Limnofasciculus</taxon>
        <taxon>Limnofasciculus baicalensis</taxon>
    </lineage>
</organism>
<proteinExistence type="predicted"/>
<protein>
    <submittedName>
        <fullName evidence="1">Uncharacterized protein</fullName>
    </submittedName>
</protein>
<sequence>MGKPRSTKEIPLPIPTARDWGELPEDDLDLLASYRDYFGKSCEEIQSRFSRAPIAMVDGIRWMPLRPFVFYIRCLAKFVMSSPINESTAPDLASSFLRLIEEKAQTCPAGIRANMGVVREAVKYVSENQALFNAATDVYGDFSAHGSEIERLLGGI</sequence>
<comment type="caution">
    <text evidence="1">The sequence shown here is derived from an EMBL/GenBank/DDBJ whole genome shotgun (WGS) entry which is preliminary data.</text>
</comment>
<dbReference type="Proteomes" id="UP001204953">
    <property type="component" value="Unassembled WGS sequence"/>
</dbReference>
<dbReference type="EMBL" id="JAMZMM010000575">
    <property type="protein sequence ID" value="MCP2732376.1"/>
    <property type="molecule type" value="Genomic_DNA"/>
</dbReference>
<gene>
    <name evidence="1" type="ORF">NJ959_28500</name>
</gene>
<dbReference type="RefSeq" id="WP_254015094.1">
    <property type="nucleotide sequence ID" value="NZ_JAMZMM010000575.1"/>
</dbReference>
<keyword evidence="2" id="KW-1185">Reference proteome</keyword>
<reference evidence="1" key="1">
    <citation type="submission" date="2022-06" db="EMBL/GenBank/DDBJ databases">
        <title>New cyanobacteria of genus Symplocastrum in benthos of Lake Baikal.</title>
        <authorList>
            <person name="Sorokovikova E."/>
            <person name="Tikhonova I."/>
            <person name="Krasnopeev A."/>
            <person name="Evseev P."/>
            <person name="Gladkikh A."/>
            <person name="Belykh O."/>
        </authorList>
    </citation>
    <scope>NUCLEOTIDE SEQUENCE</scope>
    <source>
        <strain evidence="1">BBK-W-15</strain>
    </source>
</reference>
<evidence type="ECO:0000313" key="1">
    <source>
        <dbReference type="EMBL" id="MCP2732376.1"/>
    </source>
</evidence>